<keyword evidence="3" id="KW-1185">Reference proteome</keyword>
<accession>A0A6A6SU96</accession>
<protein>
    <recommendedName>
        <fullName evidence="1">DUF7918 domain-containing protein</fullName>
    </recommendedName>
</protein>
<organism evidence="2 3">
    <name type="scientific">Lophiostoma macrostomum CBS 122681</name>
    <dbReference type="NCBI Taxonomy" id="1314788"/>
    <lineage>
        <taxon>Eukaryota</taxon>
        <taxon>Fungi</taxon>
        <taxon>Dikarya</taxon>
        <taxon>Ascomycota</taxon>
        <taxon>Pezizomycotina</taxon>
        <taxon>Dothideomycetes</taxon>
        <taxon>Pleosporomycetidae</taxon>
        <taxon>Pleosporales</taxon>
        <taxon>Lophiostomataceae</taxon>
        <taxon>Lophiostoma</taxon>
    </lineage>
</organism>
<name>A0A6A6SU96_9PLEO</name>
<dbReference type="Pfam" id="PF25534">
    <property type="entry name" value="DUF7918"/>
    <property type="match status" value="1"/>
</dbReference>
<dbReference type="AlphaFoldDB" id="A0A6A6SU96"/>
<dbReference type="PANTHER" id="PTHR36223">
    <property type="entry name" value="BETA-LACTAMASE-TYPE TRANSPEPTIDASE FOLD DOMAIN CONTAINING PROTEIN"/>
    <property type="match status" value="1"/>
</dbReference>
<sequence>MAVLDAVPGLKVQVFVNGLPLLEYEDDEDVEQNRERDDVVTKYVEATSGANFEIRYTLGTDIWTVDSPGHDVQSSLVMDGKRVEKICYSYSPHRASAISKLSGVLSYRHGQWTIQRFRFSALNIDETSTTRLDRETMEALKYAGQMTVTFHAIKKSKIVKMPTKERTLEFSNLGTLSEKMLKGQALSHATLLDPPKLCEKGFKYNIGSTFVHGKDQPLATFHFKYRSRSALQAMLLIPRTPSPEQRSEEDMTAQELRDLVRNLRVGLKTARVTPASYLFPGTRCFCRSQHQEGGDSTFICEAKA</sequence>
<reference evidence="2" key="1">
    <citation type="journal article" date="2020" name="Stud. Mycol.">
        <title>101 Dothideomycetes genomes: a test case for predicting lifestyles and emergence of pathogens.</title>
        <authorList>
            <person name="Haridas S."/>
            <person name="Albert R."/>
            <person name="Binder M."/>
            <person name="Bloem J."/>
            <person name="Labutti K."/>
            <person name="Salamov A."/>
            <person name="Andreopoulos B."/>
            <person name="Baker S."/>
            <person name="Barry K."/>
            <person name="Bills G."/>
            <person name="Bluhm B."/>
            <person name="Cannon C."/>
            <person name="Castanera R."/>
            <person name="Culley D."/>
            <person name="Daum C."/>
            <person name="Ezra D."/>
            <person name="Gonzalez J."/>
            <person name="Henrissat B."/>
            <person name="Kuo A."/>
            <person name="Liang C."/>
            <person name="Lipzen A."/>
            <person name="Lutzoni F."/>
            <person name="Magnuson J."/>
            <person name="Mondo S."/>
            <person name="Nolan M."/>
            <person name="Ohm R."/>
            <person name="Pangilinan J."/>
            <person name="Park H.-J."/>
            <person name="Ramirez L."/>
            <person name="Alfaro M."/>
            <person name="Sun H."/>
            <person name="Tritt A."/>
            <person name="Yoshinaga Y."/>
            <person name="Zwiers L.-H."/>
            <person name="Turgeon B."/>
            <person name="Goodwin S."/>
            <person name="Spatafora J."/>
            <person name="Crous P."/>
            <person name="Grigoriev I."/>
        </authorList>
    </citation>
    <scope>NUCLEOTIDE SEQUENCE</scope>
    <source>
        <strain evidence="2">CBS 122681</strain>
    </source>
</reference>
<dbReference type="PANTHER" id="PTHR36223:SF1">
    <property type="entry name" value="TRANSCRIPTION ELONGATION FACTOR EAF N-TERMINAL DOMAIN-CONTAINING PROTEIN"/>
    <property type="match status" value="1"/>
</dbReference>
<feature type="domain" description="DUF7918" evidence="1">
    <location>
        <begin position="9"/>
        <end position="240"/>
    </location>
</feature>
<evidence type="ECO:0000313" key="2">
    <source>
        <dbReference type="EMBL" id="KAF2651346.1"/>
    </source>
</evidence>
<proteinExistence type="predicted"/>
<dbReference type="Proteomes" id="UP000799324">
    <property type="component" value="Unassembled WGS sequence"/>
</dbReference>
<evidence type="ECO:0000313" key="3">
    <source>
        <dbReference type="Proteomes" id="UP000799324"/>
    </source>
</evidence>
<gene>
    <name evidence="2" type="ORF">K491DRAFT_98202</name>
</gene>
<evidence type="ECO:0000259" key="1">
    <source>
        <dbReference type="Pfam" id="PF25534"/>
    </source>
</evidence>
<dbReference type="InterPro" id="IPR057678">
    <property type="entry name" value="DUF7918"/>
</dbReference>
<dbReference type="OrthoDB" id="3364132at2759"/>
<dbReference type="EMBL" id="MU004428">
    <property type="protein sequence ID" value="KAF2651346.1"/>
    <property type="molecule type" value="Genomic_DNA"/>
</dbReference>